<evidence type="ECO:0000256" key="7">
    <source>
        <dbReference type="ARBA" id="ARBA00023159"/>
    </source>
</evidence>
<keyword evidence="5 10" id="KW-0805">Transcription regulation</keyword>
<evidence type="ECO:0000256" key="9">
    <source>
        <dbReference type="ARBA" id="ARBA00024867"/>
    </source>
</evidence>
<keyword evidence="3 11" id="KW-0597">Phosphoprotein</keyword>
<keyword evidence="14" id="KW-1185">Reference proteome</keyword>
<sequence>MYQVIIIEDDPMVASINRQYVELNKYLKVTGQFSNGKDALNYLKDHTADLAIMDVYMPVMGGVELLTEIRKLHKHIDVIMVTAATDASHVKKLLGLGVIDYLVKPFEYVRFNHALARFMEHQELLKQETFSQEQLDSLFEVSAGTASQQEVLRKGLQEKTLDTILSYMKEHPADSLTSETVAEEVHLSRVTVRRYMNYLLDKKQIVSDIDYTTGGRPSIIYRYVKE</sequence>
<evidence type="ECO:0000256" key="1">
    <source>
        <dbReference type="ARBA" id="ARBA00004496"/>
    </source>
</evidence>
<dbReference type="PROSITE" id="PS50110">
    <property type="entry name" value="RESPONSE_REGULATORY"/>
    <property type="match status" value="1"/>
</dbReference>
<organism evidence="13 14">
    <name type="scientific">Lacrimispora xylanisolvens</name>
    <dbReference type="NCBI Taxonomy" id="384636"/>
    <lineage>
        <taxon>Bacteria</taxon>
        <taxon>Bacillati</taxon>
        <taxon>Bacillota</taxon>
        <taxon>Clostridia</taxon>
        <taxon>Lachnospirales</taxon>
        <taxon>Lachnospiraceae</taxon>
        <taxon>Lacrimispora</taxon>
    </lineage>
</organism>
<evidence type="ECO:0000256" key="2">
    <source>
        <dbReference type="ARBA" id="ARBA00022490"/>
    </source>
</evidence>
<comment type="function">
    <text evidence="9">May play the central regulatory role in sporulation. It may be an element of the effector pathway responsible for the activation of sporulation genes in response to nutritional stress. Spo0A may act in concert with spo0H (a sigma factor) to control the expression of some genes that are critical to the sporulation process.</text>
</comment>
<dbReference type="SMART" id="SM00448">
    <property type="entry name" value="REC"/>
    <property type="match status" value="1"/>
</dbReference>
<dbReference type="PIRSF" id="PIRSF006171">
    <property type="entry name" value="RR_citrat_malat"/>
    <property type="match status" value="1"/>
</dbReference>
<dbReference type="Gene3D" id="3.40.50.2300">
    <property type="match status" value="1"/>
</dbReference>
<dbReference type="GO" id="GO:0003677">
    <property type="term" value="F:DNA binding"/>
    <property type="evidence" value="ECO:0007669"/>
    <property type="project" value="UniProtKB-KW"/>
</dbReference>
<dbReference type="InterPro" id="IPR048714">
    <property type="entry name" value="DpiA-like_HTH"/>
</dbReference>
<keyword evidence="6 10" id="KW-0238">DNA-binding</keyword>
<dbReference type="GO" id="GO:0000156">
    <property type="term" value="F:phosphorelay response regulator activity"/>
    <property type="evidence" value="ECO:0007669"/>
    <property type="project" value="TreeGrafter"/>
</dbReference>
<dbReference type="PANTHER" id="PTHR45526">
    <property type="entry name" value="TRANSCRIPTIONAL REGULATORY PROTEIN DPIA"/>
    <property type="match status" value="1"/>
</dbReference>
<dbReference type="Pfam" id="PF20714">
    <property type="entry name" value="HTH_64"/>
    <property type="match status" value="1"/>
</dbReference>
<dbReference type="GO" id="GO:0005737">
    <property type="term" value="C:cytoplasm"/>
    <property type="evidence" value="ECO:0007669"/>
    <property type="project" value="UniProtKB-SubCell"/>
</dbReference>
<evidence type="ECO:0000256" key="11">
    <source>
        <dbReference type="PROSITE-ProRule" id="PRU00169"/>
    </source>
</evidence>
<keyword evidence="4 10" id="KW-0902">Two-component regulatory system</keyword>
<dbReference type="Pfam" id="PF00072">
    <property type="entry name" value="Response_reg"/>
    <property type="match status" value="1"/>
</dbReference>
<dbReference type="Gene3D" id="1.10.10.10">
    <property type="entry name" value="Winged helix-like DNA-binding domain superfamily/Winged helix DNA-binding domain"/>
    <property type="match status" value="1"/>
</dbReference>
<name>A0A2S6HU35_9FIRM</name>
<comment type="subcellular location">
    <subcellularLocation>
        <location evidence="1 10">Cytoplasm</location>
    </subcellularLocation>
</comment>
<dbReference type="AlphaFoldDB" id="A0A2S6HU35"/>
<evidence type="ECO:0000313" key="13">
    <source>
        <dbReference type="EMBL" id="PPK81341.1"/>
    </source>
</evidence>
<comment type="caution">
    <text evidence="13">The sequence shown here is derived from an EMBL/GenBank/DDBJ whole genome shotgun (WGS) entry which is preliminary data.</text>
</comment>
<accession>A0A2S6HU35</accession>
<dbReference type="OrthoDB" id="9810703at2"/>
<dbReference type="InterPro" id="IPR001789">
    <property type="entry name" value="Sig_transdc_resp-reg_receiver"/>
</dbReference>
<evidence type="ECO:0000256" key="4">
    <source>
        <dbReference type="ARBA" id="ARBA00023012"/>
    </source>
</evidence>
<keyword evidence="8 10" id="KW-0804">Transcription</keyword>
<evidence type="ECO:0000256" key="8">
    <source>
        <dbReference type="ARBA" id="ARBA00023163"/>
    </source>
</evidence>
<feature type="domain" description="Response regulatory" evidence="12">
    <location>
        <begin position="3"/>
        <end position="119"/>
    </location>
</feature>
<gene>
    <name evidence="13" type="ORF">BXY41_104142</name>
</gene>
<evidence type="ECO:0000313" key="14">
    <source>
        <dbReference type="Proteomes" id="UP000237749"/>
    </source>
</evidence>
<evidence type="ECO:0000256" key="6">
    <source>
        <dbReference type="ARBA" id="ARBA00023125"/>
    </source>
</evidence>
<dbReference type="Proteomes" id="UP000237749">
    <property type="component" value="Unassembled WGS sequence"/>
</dbReference>
<reference evidence="13 14" key="1">
    <citation type="submission" date="2018-02" db="EMBL/GenBank/DDBJ databases">
        <title>Genomic Encyclopedia of Archaeal and Bacterial Type Strains, Phase II (KMG-II): from individual species to whole genera.</title>
        <authorList>
            <person name="Goeker M."/>
        </authorList>
    </citation>
    <scope>NUCLEOTIDE SEQUENCE [LARGE SCALE GENOMIC DNA]</scope>
    <source>
        <strain evidence="13 14">DSM 3808</strain>
    </source>
</reference>
<feature type="modified residue" description="4-aspartylphosphate" evidence="11">
    <location>
        <position position="54"/>
    </location>
</feature>
<dbReference type="EMBL" id="PTJA01000004">
    <property type="protein sequence ID" value="PPK81341.1"/>
    <property type="molecule type" value="Genomic_DNA"/>
</dbReference>
<evidence type="ECO:0000256" key="5">
    <source>
        <dbReference type="ARBA" id="ARBA00023015"/>
    </source>
</evidence>
<keyword evidence="7 10" id="KW-0010">Activator</keyword>
<protein>
    <recommendedName>
        <fullName evidence="10">Transcriptional regulatory protein</fullName>
    </recommendedName>
</protein>
<dbReference type="GO" id="GO:0003700">
    <property type="term" value="F:DNA-binding transcription factor activity"/>
    <property type="evidence" value="ECO:0007669"/>
    <property type="project" value="InterPro"/>
</dbReference>
<evidence type="ECO:0000259" key="12">
    <source>
        <dbReference type="PROSITE" id="PS50110"/>
    </source>
</evidence>
<dbReference type="InterPro" id="IPR011006">
    <property type="entry name" value="CheY-like_superfamily"/>
</dbReference>
<proteinExistence type="predicted"/>
<dbReference type="InterPro" id="IPR051271">
    <property type="entry name" value="2C-system_Tx_regulators"/>
</dbReference>
<dbReference type="SUPFAM" id="SSF52172">
    <property type="entry name" value="CheY-like"/>
    <property type="match status" value="1"/>
</dbReference>
<evidence type="ECO:0000256" key="10">
    <source>
        <dbReference type="PIRNR" id="PIRNR006171"/>
    </source>
</evidence>
<dbReference type="PANTHER" id="PTHR45526:SF1">
    <property type="entry name" value="TRANSCRIPTIONAL REGULATORY PROTEIN DCUR-RELATED"/>
    <property type="match status" value="1"/>
</dbReference>
<dbReference type="InterPro" id="IPR036388">
    <property type="entry name" value="WH-like_DNA-bd_sf"/>
</dbReference>
<keyword evidence="2 10" id="KW-0963">Cytoplasm</keyword>
<evidence type="ECO:0000256" key="3">
    <source>
        <dbReference type="ARBA" id="ARBA00022553"/>
    </source>
</evidence>
<dbReference type="RefSeq" id="WP_104436437.1">
    <property type="nucleotide sequence ID" value="NZ_PTJA01000004.1"/>
</dbReference>
<dbReference type="InterPro" id="IPR024187">
    <property type="entry name" value="Sig_transdc_resp-reg_cit/mal"/>
</dbReference>